<evidence type="ECO:0000313" key="4">
    <source>
        <dbReference type="Proteomes" id="UP000029964"/>
    </source>
</evidence>
<evidence type="ECO:0000256" key="2">
    <source>
        <dbReference type="SAM" id="MobiDB-lite"/>
    </source>
</evidence>
<gene>
    <name evidence="3" type="ORF">ACRE_078530</name>
</gene>
<sequence length="342" mass="37970">MGSNNTKPQDLHALPYDSLPDPRQVWPSTPNTPQEGLGRLILLTPEVVASAASSCIRTGRRTSLNWDLTKLDYANFNRQPTQHHIIPLLDGSAYDDIYIFNPQQSSQWDGLRHFSAPFPTAGEPGRRLFYGGVTAAEIEDRGCTRIGMQHWAKEGICGRGVLLDYAAYAERHGIEYSAFSDHAVSLSVLLDIAREQNVTFRRGDILFVRIGVTKAWDTRMTPAEKLSYAQSSMPQHAGVEGTDEMLRWIWDSGFAAVAGDAISFEVYPPKKTYTRKGGKEVPGLFLHEYLIAGWGMAVGELFDLEGLSEICREEKRWEFFVAASPLNMPGGVSSPPNCVAIF</sequence>
<evidence type="ECO:0008006" key="5">
    <source>
        <dbReference type="Google" id="ProtNLM"/>
    </source>
</evidence>
<dbReference type="SUPFAM" id="SSF102198">
    <property type="entry name" value="Putative cyclase"/>
    <property type="match status" value="1"/>
</dbReference>
<dbReference type="STRING" id="857340.A0A086SWF9"/>
<dbReference type="GO" id="GO:0019441">
    <property type="term" value="P:L-tryptophan catabolic process to kynurenine"/>
    <property type="evidence" value="ECO:0007669"/>
    <property type="project" value="InterPro"/>
</dbReference>
<dbReference type="GO" id="GO:0004061">
    <property type="term" value="F:arylformamidase activity"/>
    <property type="evidence" value="ECO:0007669"/>
    <property type="project" value="InterPro"/>
</dbReference>
<dbReference type="PANTHER" id="PTHR34861:SF8">
    <property type="entry name" value="CYCLASE"/>
    <property type="match status" value="1"/>
</dbReference>
<dbReference type="InterPro" id="IPR037175">
    <property type="entry name" value="KFase_sf"/>
</dbReference>
<feature type="region of interest" description="Disordered" evidence="2">
    <location>
        <begin position="1"/>
        <end position="31"/>
    </location>
</feature>
<dbReference type="InterPro" id="IPR007325">
    <property type="entry name" value="KFase/CYL"/>
</dbReference>
<proteinExistence type="inferred from homology"/>
<dbReference type="EMBL" id="JPKY01000129">
    <property type="protein sequence ID" value="KFH41441.1"/>
    <property type="molecule type" value="Genomic_DNA"/>
</dbReference>
<dbReference type="Gene3D" id="3.50.30.50">
    <property type="entry name" value="Putative cyclase"/>
    <property type="match status" value="1"/>
</dbReference>
<organism evidence="3 4">
    <name type="scientific">Hapsidospora chrysogenum (strain ATCC 11550 / CBS 779.69 / DSM 880 / IAM 14645 / JCM 23072 / IMI 49137)</name>
    <name type="common">Acremonium chrysogenum</name>
    <dbReference type="NCBI Taxonomy" id="857340"/>
    <lineage>
        <taxon>Eukaryota</taxon>
        <taxon>Fungi</taxon>
        <taxon>Dikarya</taxon>
        <taxon>Ascomycota</taxon>
        <taxon>Pezizomycotina</taxon>
        <taxon>Sordariomycetes</taxon>
        <taxon>Hypocreomycetidae</taxon>
        <taxon>Hypocreales</taxon>
        <taxon>Bionectriaceae</taxon>
        <taxon>Hapsidospora</taxon>
    </lineage>
</organism>
<dbReference type="OrthoDB" id="5396at2759"/>
<evidence type="ECO:0000256" key="1">
    <source>
        <dbReference type="ARBA" id="ARBA00007865"/>
    </source>
</evidence>
<dbReference type="AlphaFoldDB" id="A0A086SWF9"/>
<dbReference type="PANTHER" id="PTHR34861">
    <property type="match status" value="1"/>
</dbReference>
<dbReference type="Proteomes" id="UP000029964">
    <property type="component" value="Unassembled WGS sequence"/>
</dbReference>
<dbReference type="HOGENOM" id="CLU_030671_1_1_1"/>
<keyword evidence="4" id="KW-1185">Reference proteome</keyword>
<name>A0A086SWF9_HAPC1</name>
<protein>
    <recommendedName>
        <fullName evidence="5">Cyclase-like protein</fullName>
    </recommendedName>
</protein>
<evidence type="ECO:0000313" key="3">
    <source>
        <dbReference type="EMBL" id="KFH41441.1"/>
    </source>
</evidence>
<reference evidence="4" key="1">
    <citation type="journal article" date="2014" name="Genome Announc.">
        <title>Genome sequence and annotation of Acremonium chrysogenum, producer of the beta-lactam antibiotic cephalosporin C.</title>
        <authorList>
            <person name="Terfehr D."/>
            <person name="Dahlmann T.A."/>
            <person name="Specht T."/>
            <person name="Zadra I."/>
            <person name="Kuernsteiner H."/>
            <person name="Kueck U."/>
        </authorList>
    </citation>
    <scope>NUCLEOTIDE SEQUENCE [LARGE SCALE GENOMIC DNA]</scope>
    <source>
        <strain evidence="4">ATCC 11550 / CBS 779.69 / DSM 880 / IAM 14645 / JCM 23072 / IMI 49137</strain>
    </source>
</reference>
<dbReference type="Pfam" id="PF04199">
    <property type="entry name" value="Cyclase"/>
    <property type="match status" value="1"/>
</dbReference>
<comment type="caution">
    <text evidence="3">The sequence shown here is derived from an EMBL/GenBank/DDBJ whole genome shotgun (WGS) entry which is preliminary data.</text>
</comment>
<accession>A0A086SWF9</accession>
<comment type="similarity">
    <text evidence="1">Belongs to the Cyclase 1 superfamily.</text>
</comment>